<keyword evidence="3" id="KW-1185">Reference proteome</keyword>
<dbReference type="AlphaFoldDB" id="A0A1M6GBQ7"/>
<name>A0A1M6GBQ7_9ACTN</name>
<keyword evidence="1" id="KW-1133">Transmembrane helix</keyword>
<evidence type="ECO:0000256" key="1">
    <source>
        <dbReference type="SAM" id="Phobius"/>
    </source>
</evidence>
<dbReference type="OrthoDB" id="3427059at2"/>
<sequence>MITLLLVLAVLATMVAGAVLAVGRFRVDDEDSGGAIGIVVAPCVLALYLGSAAMGVVIGWEGFKGAEDGLMSEVGSAQSLYWSTVALPESESEEVRDRLRDYMGSVVEDDWPAMVAGRGLSPEADAAYADLAASVRSLSVSDTGDGLDRLTARQELNSLGEARLERADAATEVMPPLLTGIAALSATAVAILPFAMLRNGSRIAYFWAAANLVFVFATVVLLFYMGHPFSGVLAHDSGGIEDALAGFDDIDRAMTAPLSAY</sequence>
<keyword evidence="1" id="KW-0812">Transmembrane</keyword>
<organism evidence="2 3">
    <name type="scientific">Nocardiopsis flavescens</name>
    <dbReference type="NCBI Taxonomy" id="758803"/>
    <lineage>
        <taxon>Bacteria</taxon>
        <taxon>Bacillati</taxon>
        <taxon>Actinomycetota</taxon>
        <taxon>Actinomycetes</taxon>
        <taxon>Streptosporangiales</taxon>
        <taxon>Nocardiopsidaceae</taxon>
        <taxon>Nocardiopsis</taxon>
    </lineage>
</organism>
<feature type="transmembrane region" description="Helical" evidence="1">
    <location>
        <begin position="203"/>
        <end position="224"/>
    </location>
</feature>
<dbReference type="Pfam" id="PF14023">
    <property type="entry name" value="Bestrophin-like"/>
    <property type="match status" value="1"/>
</dbReference>
<reference evidence="2 3" key="1">
    <citation type="submission" date="2016-11" db="EMBL/GenBank/DDBJ databases">
        <authorList>
            <person name="Jaros S."/>
            <person name="Januszkiewicz K."/>
            <person name="Wedrychowicz H."/>
        </authorList>
    </citation>
    <scope>NUCLEOTIDE SEQUENCE [LARGE SCALE GENOMIC DNA]</scope>
    <source>
        <strain evidence="2 3">CGMCC 4.5723</strain>
    </source>
</reference>
<evidence type="ECO:0008006" key="4">
    <source>
        <dbReference type="Google" id="ProtNLM"/>
    </source>
</evidence>
<keyword evidence="1" id="KW-0472">Membrane</keyword>
<dbReference type="EMBL" id="FQZK01000003">
    <property type="protein sequence ID" value="SHJ07344.1"/>
    <property type="molecule type" value="Genomic_DNA"/>
</dbReference>
<feature type="transmembrane region" description="Helical" evidence="1">
    <location>
        <begin position="37"/>
        <end position="60"/>
    </location>
</feature>
<proteinExistence type="predicted"/>
<gene>
    <name evidence="2" type="ORF">SAMN05421803_103349</name>
</gene>
<dbReference type="InterPro" id="IPR025333">
    <property type="entry name" value="DUF4239"/>
</dbReference>
<dbReference type="Proteomes" id="UP000184452">
    <property type="component" value="Unassembled WGS sequence"/>
</dbReference>
<dbReference type="STRING" id="758803.SAMN05421803_103349"/>
<feature type="transmembrane region" description="Helical" evidence="1">
    <location>
        <begin position="173"/>
        <end position="197"/>
    </location>
</feature>
<evidence type="ECO:0000313" key="3">
    <source>
        <dbReference type="Proteomes" id="UP000184452"/>
    </source>
</evidence>
<dbReference type="RefSeq" id="WP_073377158.1">
    <property type="nucleotide sequence ID" value="NZ_FQZK01000003.1"/>
</dbReference>
<accession>A0A1M6GBQ7</accession>
<evidence type="ECO:0000313" key="2">
    <source>
        <dbReference type="EMBL" id="SHJ07344.1"/>
    </source>
</evidence>
<protein>
    <recommendedName>
        <fullName evidence="4">DUF4239 domain-containing protein</fullName>
    </recommendedName>
</protein>